<evidence type="ECO:0000259" key="2">
    <source>
        <dbReference type="Pfam" id="PF00437"/>
    </source>
</evidence>
<evidence type="ECO:0000256" key="1">
    <source>
        <dbReference type="ARBA" id="ARBA00006611"/>
    </source>
</evidence>
<protein>
    <submittedName>
        <fullName evidence="3">Pilus assembly protein CpaF</fullName>
    </submittedName>
</protein>
<dbReference type="GO" id="GO:0016887">
    <property type="term" value="F:ATP hydrolysis activity"/>
    <property type="evidence" value="ECO:0007669"/>
    <property type="project" value="InterPro"/>
</dbReference>
<dbReference type="InterPro" id="IPR001482">
    <property type="entry name" value="T2SS/T4SS_dom"/>
</dbReference>
<proteinExistence type="inferred from homology"/>
<reference evidence="3 4" key="1">
    <citation type="submission" date="2016-10" db="EMBL/GenBank/DDBJ databases">
        <authorList>
            <person name="de Groot N.N."/>
        </authorList>
    </citation>
    <scope>NUCLEOTIDE SEQUENCE [LARGE SCALE GENOMIC DNA]</scope>
    <source>
        <strain evidence="3 4">DSM 5522</strain>
    </source>
</reference>
<feature type="domain" description="Bacterial type II secretion system protein E" evidence="2">
    <location>
        <begin position="82"/>
        <end position="258"/>
    </location>
</feature>
<keyword evidence="4" id="KW-1185">Reference proteome</keyword>
<dbReference type="AlphaFoldDB" id="A0A1I0XQT2"/>
<dbReference type="STRING" id="1120918.SAMN05216249_10750"/>
<dbReference type="Gene3D" id="3.40.50.300">
    <property type="entry name" value="P-loop containing nucleotide triphosphate hydrolases"/>
    <property type="match status" value="1"/>
</dbReference>
<dbReference type="RefSeq" id="WP_092871717.1">
    <property type="nucleotide sequence ID" value="NZ_FOJY01000007.1"/>
</dbReference>
<accession>A0A1I0XQT2</accession>
<sequence length="344" mass="39796">MQGISQENFGVLYPFIEDELITDIDFNGESLWVTDLEKGRYKVENISITKEFVERFTHIVANMVNKAFNKANNLLEAEVSNLRISIIHESVAVSGRSICIRKLSPRIRNSYKSLLENDFCQKDTLNLLINCVRARMNLIFTGEPGAGKTECARFFSRYISDKERVITIEDSPEFHYKQINKGKDCVELMVDEKDFTYEKAIKTSLRQNPSWIMLSEARSTEVKYLLESFSTGVCGFTTIHTDDVRKIPDRISNMMPTQTDKDRLENDIYEFVNVGVLIRRKTNYDGKIIRKLEQLCFFTREKGKNKVIMFVEDGKIVNRMIPLEIMKKFTRAGIKDPFEQGVAL</sequence>
<comment type="similarity">
    <text evidence="1">Belongs to the GSP E family.</text>
</comment>
<dbReference type="InterPro" id="IPR050921">
    <property type="entry name" value="T4SS_GSP_E_ATPase"/>
</dbReference>
<dbReference type="OrthoDB" id="9810761at2"/>
<dbReference type="PANTHER" id="PTHR30486">
    <property type="entry name" value="TWITCHING MOTILITY PROTEIN PILT"/>
    <property type="match status" value="1"/>
</dbReference>
<gene>
    <name evidence="3" type="ORF">SAMN05216249_10750</name>
</gene>
<dbReference type="Proteomes" id="UP000198838">
    <property type="component" value="Unassembled WGS sequence"/>
</dbReference>
<evidence type="ECO:0000313" key="4">
    <source>
        <dbReference type="Proteomes" id="UP000198838"/>
    </source>
</evidence>
<dbReference type="SUPFAM" id="SSF52540">
    <property type="entry name" value="P-loop containing nucleoside triphosphate hydrolases"/>
    <property type="match status" value="1"/>
</dbReference>
<dbReference type="PANTHER" id="PTHR30486:SF6">
    <property type="entry name" value="TYPE IV PILUS RETRACTATION ATPASE PILT"/>
    <property type="match status" value="1"/>
</dbReference>
<dbReference type="Pfam" id="PF00437">
    <property type="entry name" value="T2SSE"/>
    <property type="match status" value="1"/>
</dbReference>
<name>A0A1I0XQT2_9FIRM</name>
<dbReference type="InterPro" id="IPR027417">
    <property type="entry name" value="P-loop_NTPase"/>
</dbReference>
<organism evidence="3 4">
    <name type="scientific">Acetitomaculum ruminis DSM 5522</name>
    <dbReference type="NCBI Taxonomy" id="1120918"/>
    <lineage>
        <taxon>Bacteria</taxon>
        <taxon>Bacillati</taxon>
        <taxon>Bacillota</taxon>
        <taxon>Clostridia</taxon>
        <taxon>Lachnospirales</taxon>
        <taxon>Lachnospiraceae</taxon>
        <taxon>Acetitomaculum</taxon>
    </lineage>
</organism>
<evidence type="ECO:0000313" key="3">
    <source>
        <dbReference type="EMBL" id="SFB02650.1"/>
    </source>
</evidence>
<dbReference type="EMBL" id="FOJY01000007">
    <property type="protein sequence ID" value="SFB02650.1"/>
    <property type="molecule type" value="Genomic_DNA"/>
</dbReference>
<dbReference type="Gene3D" id="3.30.450.380">
    <property type="match status" value="1"/>
</dbReference>